<keyword evidence="3" id="KW-1185">Reference proteome</keyword>
<protein>
    <submittedName>
        <fullName evidence="2">Uncharacterized protein</fullName>
    </submittedName>
</protein>
<keyword evidence="1" id="KW-0732">Signal</keyword>
<evidence type="ECO:0000313" key="3">
    <source>
        <dbReference type="Proteomes" id="UP000774617"/>
    </source>
</evidence>
<proteinExistence type="predicted"/>
<evidence type="ECO:0000256" key="1">
    <source>
        <dbReference type="SAM" id="SignalP"/>
    </source>
</evidence>
<evidence type="ECO:0000313" key="2">
    <source>
        <dbReference type="EMBL" id="KAH7021706.1"/>
    </source>
</evidence>
<gene>
    <name evidence="2" type="ORF">B0J12DRAFT_687505</name>
</gene>
<reference evidence="2 3" key="1">
    <citation type="journal article" date="2021" name="Nat. Commun.">
        <title>Genetic determinants of endophytism in the Arabidopsis root mycobiome.</title>
        <authorList>
            <person name="Mesny F."/>
            <person name="Miyauchi S."/>
            <person name="Thiergart T."/>
            <person name="Pickel B."/>
            <person name="Atanasova L."/>
            <person name="Karlsson M."/>
            <person name="Huettel B."/>
            <person name="Barry K.W."/>
            <person name="Haridas S."/>
            <person name="Chen C."/>
            <person name="Bauer D."/>
            <person name="Andreopoulos W."/>
            <person name="Pangilinan J."/>
            <person name="LaButti K."/>
            <person name="Riley R."/>
            <person name="Lipzen A."/>
            <person name="Clum A."/>
            <person name="Drula E."/>
            <person name="Henrissat B."/>
            <person name="Kohler A."/>
            <person name="Grigoriev I.V."/>
            <person name="Martin F.M."/>
            <person name="Hacquard S."/>
        </authorList>
    </citation>
    <scope>NUCLEOTIDE SEQUENCE [LARGE SCALE GENOMIC DNA]</scope>
    <source>
        <strain evidence="2 3">MPI-SDFR-AT-0080</strain>
    </source>
</reference>
<comment type="caution">
    <text evidence="2">The sequence shown here is derived from an EMBL/GenBank/DDBJ whole genome shotgun (WGS) entry which is preliminary data.</text>
</comment>
<sequence>MKFSYIGLIAAALAWPAAAAVAGDANTNSAQHHPELSTRASPRCDGTGAIADECKQYCGCSKKKVMNCQAPADLTVCKDLCSC</sequence>
<dbReference type="EMBL" id="JAGTJR010000065">
    <property type="protein sequence ID" value="KAH7021706.1"/>
    <property type="molecule type" value="Genomic_DNA"/>
</dbReference>
<accession>A0ABQ8FSE3</accession>
<dbReference type="Proteomes" id="UP000774617">
    <property type="component" value="Unassembled WGS sequence"/>
</dbReference>
<organism evidence="2 3">
    <name type="scientific">Macrophomina phaseolina</name>
    <dbReference type="NCBI Taxonomy" id="35725"/>
    <lineage>
        <taxon>Eukaryota</taxon>
        <taxon>Fungi</taxon>
        <taxon>Dikarya</taxon>
        <taxon>Ascomycota</taxon>
        <taxon>Pezizomycotina</taxon>
        <taxon>Dothideomycetes</taxon>
        <taxon>Dothideomycetes incertae sedis</taxon>
        <taxon>Botryosphaeriales</taxon>
        <taxon>Botryosphaeriaceae</taxon>
        <taxon>Macrophomina</taxon>
    </lineage>
</organism>
<name>A0ABQ8FSE3_9PEZI</name>
<feature type="chain" id="PRO_5046066436" evidence="1">
    <location>
        <begin position="20"/>
        <end position="83"/>
    </location>
</feature>
<feature type="signal peptide" evidence="1">
    <location>
        <begin position="1"/>
        <end position="19"/>
    </location>
</feature>